<dbReference type="InterPro" id="IPR024862">
    <property type="entry name" value="TRPV"/>
</dbReference>
<feature type="transmembrane region" description="Helical" evidence="2">
    <location>
        <begin position="1073"/>
        <end position="1099"/>
    </location>
</feature>
<dbReference type="EMBL" id="BEXD01004303">
    <property type="protein sequence ID" value="GBC09482.1"/>
    <property type="molecule type" value="Genomic_DNA"/>
</dbReference>
<gene>
    <name evidence="3" type="ORF">RclHR1_00890018</name>
</gene>
<keyword evidence="2" id="KW-0472">Membrane</keyword>
<feature type="transmembrane region" description="Helical" evidence="2">
    <location>
        <begin position="1175"/>
        <end position="1200"/>
    </location>
</feature>
<dbReference type="GO" id="GO:0005216">
    <property type="term" value="F:monoatomic ion channel activity"/>
    <property type="evidence" value="ECO:0007669"/>
    <property type="project" value="InterPro"/>
</dbReference>
<dbReference type="STRING" id="94130.A0A2Z6SH74"/>
<dbReference type="GO" id="GO:0005886">
    <property type="term" value="C:plasma membrane"/>
    <property type="evidence" value="ECO:0007669"/>
    <property type="project" value="TreeGrafter"/>
</dbReference>
<dbReference type="GO" id="GO:0098703">
    <property type="term" value="P:calcium ion import across plasma membrane"/>
    <property type="evidence" value="ECO:0007669"/>
    <property type="project" value="TreeGrafter"/>
</dbReference>
<evidence type="ECO:0008006" key="5">
    <source>
        <dbReference type="Google" id="ProtNLM"/>
    </source>
</evidence>
<keyword evidence="2" id="KW-1133">Transmembrane helix</keyword>
<protein>
    <recommendedName>
        <fullName evidence="5">Ion transport domain-containing protein</fullName>
    </recommendedName>
</protein>
<accession>A0A2Z6SH74</accession>
<dbReference type="Proteomes" id="UP000247702">
    <property type="component" value="Unassembled WGS sequence"/>
</dbReference>
<sequence length="1371" mass="163042">MDDFEIKVMNENDTITDNNIFGKIVNHFKHEEGEDPIVEVGYRSYDISKKEDYQIAISQDGKFVVTFDTENLQIKVLENTDRRPPKSEKTTDFNNQSDESVVIEKVIVHFKINDDFAIENLYSTIGGDVINKKSGLKEGEKNDEFRWSFDISNMHIHKKDDSKSFILVAISRINVDEDMKRKDDNKIDDNVDMKGIKEKKNVNKPDYEEERLRRIKYLPKLEESREVKLYMSSSKSKNNKTLKQNDKSKKGITIYRIKLGKGKGADEEEKEHVLGAITCYYSNKISGICRFIEDSSENSGEDNSNDDELKSLHDSELRRFIILNYRGMYNFEFNKYYNFFKLNEKFVYPQNIRRELDNWYTNTSYDLWDLVKMEHETDARLVENIVDKYDNYIFTVGMLQLCFAQANIIKLFYMENGLQIASKKFDEIERIHFLEFIDNDEKLFIIGEEEGEDPEEDKNALKFIIWDLYNTSKYELINDFQIYTNVENIYTRLARTSGNILRVDGSGKVLSTLKKVEEYDKDKKSHIVTGLELEINDKEPWMISDYERNPYCLYQNKTGTETLQLIVGRSTVQVWHQIQDDSKADDLPNKGEPFLEYIWANRIPVNQESEETRLRIEEFKCGLNNDGSKSKIIDFYLKVRWYEKEETENGLKEIRREKVIKQKDIVRKFRIVRHACKALEHIKKRKNNIADNYKYEAMIDFIEHIVWRFAKHEQENFRLLDVRHNLMKRRELKDTIMVAYFLEYYSRYATDNVGWMCTVSKPIPLLFKYNYECFVHQNHFSGQDPDQIVPNKYLKCSNHNIKFRAFIPMVESLKIKKLRWYDFCIRNPFKALEHYILEKLGNYDNVLGKSPLALRVVPLPGFTINNIPNKKEEYNIFKIISNIFLFLFIPRWYKIDHNENNKLSPFSRMIIYENNEDIYDIPAIEAIINFFCEQSRNFMYFLFLRFLIYAICFVFVSWAYLDHSTIINHNFLFVLIVIFYYLAIYQLVTEMIQFYYHGFKQYFSEIFNIFDIISIVFSVSVMSLIIKNFQFTDGFGSVEGTDTGLIVRISFSIFLLWVELIMYLRLISGIGIYIYYVVFILKTIRPFFQFMLIVILGFAHTIDPTNIKTKNSTYNGTATNILTSETLVIKLESDFDPKSSDNPFTSFLTAIEAAYFWIGGNWVRGDEFDYWVVDVYTVIASLFLVIVLQNILIAFMSGVYEKAEANGRRTLLRNRANHLVDYEALYHIHFWNPEHEQNHIYYFAGTKSKQRLLGYRTKIIVYYEALHHIHFWEPEPEPKHIYYFIQAKNCEEWYNERNNDDKNAIYQENSKYLGNDVNSNIEYLIKKSFNDENSIDEIEEVKKMLENEVENFQFRLRFFILNFQFDFLQFL</sequence>
<dbReference type="PANTHER" id="PTHR10582">
    <property type="entry name" value="TRANSIENT RECEPTOR POTENTIAL ION CHANNEL PROTEIN"/>
    <property type="match status" value="1"/>
</dbReference>
<dbReference type="PANTHER" id="PTHR10582:SF2">
    <property type="entry name" value="INACTIVE"/>
    <property type="match status" value="1"/>
</dbReference>
<evidence type="ECO:0000256" key="2">
    <source>
        <dbReference type="SAM" id="Phobius"/>
    </source>
</evidence>
<keyword evidence="4" id="KW-1185">Reference proteome</keyword>
<proteinExistence type="predicted"/>
<feature type="transmembrane region" description="Helical" evidence="2">
    <location>
        <begin position="966"/>
        <end position="985"/>
    </location>
</feature>
<reference evidence="3 4" key="1">
    <citation type="submission" date="2017-11" db="EMBL/GenBank/DDBJ databases">
        <title>The genome of Rhizophagus clarus HR1 reveals common genetic basis of auxotrophy among arbuscular mycorrhizal fungi.</title>
        <authorList>
            <person name="Kobayashi Y."/>
        </authorList>
    </citation>
    <scope>NUCLEOTIDE SEQUENCE [LARGE SCALE GENOMIC DNA]</scope>
    <source>
        <strain evidence="3 4">HR1</strain>
    </source>
</reference>
<feature type="transmembrane region" description="Helical" evidence="2">
    <location>
        <begin position="1046"/>
        <end position="1066"/>
    </location>
</feature>
<keyword evidence="1" id="KW-0677">Repeat</keyword>
<comment type="caution">
    <text evidence="3">The sequence shown here is derived from an EMBL/GenBank/DDBJ whole genome shotgun (WGS) entry which is preliminary data.</text>
</comment>
<evidence type="ECO:0000313" key="3">
    <source>
        <dbReference type="EMBL" id="GBC09482.1"/>
    </source>
</evidence>
<feature type="transmembrane region" description="Helical" evidence="2">
    <location>
        <begin position="1006"/>
        <end position="1026"/>
    </location>
</feature>
<name>A0A2Z6SH74_9GLOM</name>
<feature type="transmembrane region" description="Helical" evidence="2">
    <location>
        <begin position="938"/>
        <end position="960"/>
    </location>
</feature>
<evidence type="ECO:0000256" key="1">
    <source>
        <dbReference type="ARBA" id="ARBA00022737"/>
    </source>
</evidence>
<organism evidence="3 4">
    <name type="scientific">Rhizophagus clarus</name>
    <dbReference type="NCBI Taxonomy" id="94130"/>
    <lineage>
        <taxon>Eukaryota</taxon>
        <taxon>Fungi</taxon>
        <taxon>Fungi incertae sedis</taxon>
        <taxon>Mucoromycota</taxon>
        <taxon>Glomeromycotina</taxon>
        <taxon>Glomeromycetes</taxon>
        <taxon>Glomerales</taxon>
        <taxon>Glomeraceae</taxon>
        <taxon>Rhizophagus</taxon>
    </lineage>
</organism>
<keyword evidence="2" id="KW-0812">Transmembrane</keyword>
<evidence type="ECO:0000313" key="4">
    <source>
        <dbReference type="Proteomes" id="UP000247702"/>
    </source>
</evidence>